<gene>
    <name evidence="3" type="ORF">D5F01_LYC02986</name>
</gene>
<dbReference type="Pfam" id="PF05018">
    <property type="entry name" value="CFA20_dom"/>
    <property type="match status" value="1"/>
</dbReference>
<comment type="caution">
    <text evidence="3">The sequence shown here is derived from an EMBL/GenBank/DDBJ whole genome shotgun (WGS) entry which is preliminary data.</text>
</comment>
<dbReference type="InterPro" id="IPR007714">
    <property type="entry name" value="CFA20_dom"/>
</dbReference>
<proteinExistence type="predicted"/>
<evidence type="ECO:0000313" key="4">
    <source>
        <dbReference type="Proteomes" id="UP000424527"/>
    </source>
</evidence>
<keyword evidence="4" id="KW-1185">Reference proteome</keyword>
<feature type="region of interest" description="Disordered" evidence="1">
    <location>
        <begin position="551"/>
        <end position="611"/>
    </location>
</feature>
<evidence type="ECO:0000313" key="3">
    <source>
        <dbReference type="EMBL" id="KAE8298487.1"/>
    </source>
</evidence>
<organism evidence="3 4">
    <name type="scientific">Larimichthys crocea</name>
    <name type="common">Large yellow croaker</name>
    <name type="synonym">Pseudosciaena crocea</name>
    <dbReference type="NCBI Taxonomy" id="215358"/>
    <lineage>
        <taxon>Eukaryota</taxon>
        <taxon>Metazoa</taxon>
        <taxon>Chordata</taxon>
        <taxon>Craniata</taxon>
        <taxon>Vertebrata</taxon>
        <taxon>Euteleostomi</taxon>
        <taxon>Actinopterygii</taxon>
        <taxon>Neopterygii</taxon>
        <taxon>Teleostei</taxon>
        <taxon>Neoteleostei</taxon>
        <taxon>Acanthomorphata</taxon>
        <taxon>Eupercaria</taxon>
        <taxon>Sciaenidae</taxon>
        <taxon>Larimichthys</taxon>
    </lineage>
</organism>
<evidence type="ECO:0000256" key="1">
    <source>
        <dbReference type="SAM" id="MobiDB-lite"/>
    </source>
</evidence>
<feature type="compositionally biased region" description="Polar residues" evidence="1">
    <location>
        <begin position="383"/>
        <end position="399"/>
    </location>
</feature>
<reference evidence="3 4" key="1">
    <citation type="submission" date="2019-07" db="EMBL/GenBank/DDBJ databases">
        <title>Chromosome genome assembly for large yellow croaker.</title>
        <authorList>
            <person name="Xiao S."/>
        </authorList>
    </citation>
    <scope>NUCLEOTIDE SEQUENCE [LARGE SCALE GENOMIC DNA]</scope>
    <source>
        <strain evidence="3">JMULYC20181020</strain>
        <tissue evidence="3">Muscle</tissue>
    </source>
</reference>
<dbReference type="InterPro" id="IPR040441">
    <property type="entry name" value="CFA20/CFAP20DC"/>
</dbReference>
<dbReference type="PANTHER" id="PTHR12458">
    <property type="entry name" value="ORF PROTEIN"/>
    <property type="match status" value="1"/>
</dbReference>
<feature type="region of interest" description="Disordered" evidence="1">
    <location>
        <begin position="520"/>
        <end position="539"/>
    </location>
</feature>
<feature type="region of interest" description="Disordered" evidence="1">
    <location>
        <begin position="490"/>
        <end position="514"/>
    </location>
</feature>
<feature type="compositionally biased region" description="Polar residues" evidence="1">
    <location>
        <begin position="521"/>
        <end position="534"/>
    </location>
</feature>
<feature type="compositionally biased region" description="Basic and acidic residues" evidence="1">
    <location>
        <begin position="400"/>
        <end position="410"/>
    </location>
</feature>
<feature type="region of interest" description="Disordered" evidence="1">
    <location>
        <begin position="225"/>
        <end position="276"/>
    </location>
</feature>
<evidence type="ECO:0000259" key="2">
    <source>
        <dbReference type="Pfam" id="PF05018"/>
    </source>
</evidence>
<feature type="compositionally biased region" description="Polar residues" evidence="1">
    <location>
        <begin position="564"/>
        <end position="574"/>
    </location>
</feature>
<feature type="compositionally biased region" description="Polar residues" evidence="1">
    <location>
        <begin position="412"/>
        <end position="431"/>
    </location>
</feature>
<sequence>MFRNNYQGGAVVEIFSGQGKDPVAKWKLSGGPSAIHKEYNKEVKGFVYCMEGSSQTVKMQLPENGKMSLGLLQRFLVLQVNIPQSKDFSIELAITDLEHLKRRLHLSTVHKELSATLLHAKIPFVGLKRNIWSTLCIDLVSFTDELFKGFLTLDVITLFATCKVRRIFTMKTEPTGMSHDDMFLSGAGLVDLIPRSCQFPPDVSHVTQVLNMENMQKADMRAGLLSSDCAPDPSPTARSTSYRRTKPQGVLHTLSGSRVPGPPPLPGRKSTAASDRTDKSVHFISNTASSFSEMNPNVTAESQSIANLSENLSHGEPSHILLEGTPGTLQQPHLAEDSLFDKLRSKKLRVYGATRERLASSAPLDMVPVGNRKRSQTREKCTPPSSRQESKQQPFTLTERTQHLTADERSCSPASESLGTSPTTAVSLSGSNWPGLSCDLQVCSSWESNEGSEPQLTLQEEVFTFLSQPHSPKRGQSQGDQEKMEMGNYQVHAKSERRYEAQPEDDFIGSESDEDKGYATFQHQRTSADSSPATHRSPIPSLDITQLEVHPDSHEQTAPKELSPATTSLQSPSSGRAEPAGIVPTRCRSPSATSSRQEHKSGRRGLQVVNQVVKRNSSVSLSRRLLQEVKLDDCTQHKEEETNPLKPVDSSGYNSRLLSSLQMHGDDDEELQMLASLKREQEEDECRASGLSASQIHQCNVSISMSSDDTSTWTQISMPCNQGHHYQKEMNPLLQSNPREWMDVLSPPIMPPSQQRRSGISWSNRENLIGGGDESANEEGNEDEYLNLLYDPCLNCYFDPKTGKYYELA</sequence>
<feature type="region of interest" description="Disordered" evidence="1">
    <location>
        <begin position="362"/>
        <end position="431"/>
    </location>
</feature>
<dbReference type="EMBL" id="REGW02000003">
    <property type="protein sequence ID" value="KAE8298487.1"/>
    <property type="molecule type" value="Genomic_DNA"/>
</dbReference>
<accession>A0A6G0J4F2</accession>
<dbReference type="Proteomes" id="UP000424527">
    <property type="component" value="Unassembled WGS sequence"/>
</dbReference>
<name>A0A6G0J4F2_LARCR</name>
<dbReference type="AlphaFoldDB" id="A0A6G0J4F2"/>
<protein>
    <recommendedName>
        <fullName evidence="2">CFA20 domain-containing protein</fullName>
    </recommendedName>
</protein>
<feature type="compositionally biased region" description="Acidic residues" evidence="1">
    <location>
        <begin position="502"/>
        <end position="514"/>
    </location>
</feature>
<feature type="domain" description="CFA20" evidence="2">
    <location>
        <begin position="1"/>
        <end position="171"/>
    </location>
</feature>